<comment type="cofactor">
    <cofactor evidence="1 6">
        <name>FAD</name>
        <dbReference type="ChEBI" id="CHEBI:57692"/>
    </cofactor>
</comment>
<sequence>MPPPKQPGPDASDKQDDNGVAKEGSNTPNSHDQQKRPEDLFFGDKLPWAELAWYNTLASPYYNATHRALRDAARAYIDTHIMAHAPAWEAAGACPEAARRAWTATGLPLLDVPLEYRPAGHKSIKLSLPNSSDGNHTKTEQIPVDKLDAFHLLILHDESSRFQGGVATGLAGANLIGLPPVLHHGTDAQKRRWLPGLFTWQTNFCLGVTEPSGGSDVGNLRTTATKTADGSHYVVNGTKKWITGAPWATHMTTAVRTGAPGSGVSGISLLVIPLASTGITISKIANSGQNAGGASWVRLHDVRVPADHLLGAENAGFKYLMTNFNKERFVLAVSCNRHARTCLSTSLAYAAERETFGQPLVGHQVIRHKLATLAREVEAHWAWLEQIAYHITTDPRGWRSESIAGRTALAKVSGGRILELAAREAQQIMGGVAYQKNGPGGGGTVEQITRDLRMNVVGGGSEEILNDLAFREEMKRARKIGAHL</sequence>
<dbReference type="SUPFAM" id="SSF56645">
    <property type="entry name" value="Acyl-CoA dehydrogenase NM domain-like"/>
    <property type="match status" value="1"/>
</dbReference>
<evidence type="ECO:0000259" key="8">
    <source>
        <dbReference type="Pfam" id="PF00441"/>
    </source>
</evidence>
<dbReference type="InterPro" id="IPR009075">
    <property type="entry name" value="AcylCo_DH/oxidase_C"/>
</dbReference>
<dbReference type="Pfam" id="PF02771">
    <property type="entry name" value="Acyl-CoA_dh_N"/>
    <property type="match status" value="2"/>
</dbReference>
<dbReference type="InterPro" id="IPR050741">
    <property type="entry name" value="Acyl-CoA_dehydrogenase"/>
</dbReference>
<evidence type="ECO:0000256" key="2">
    <source>
        <dbReference type="ARBA" id="ARBA00009347"/>
    </source>
</evidence>
<name>A0ABR1VQJ6_9PEZI</name>
<evidence type="ECO:0000256" key="7">
    <source>
        <dbReference type="SAM" id="MobiDB-lite"/>
    </source>
</evidence>
<protein>
    <submittedName>
        <fullName evidence="11">Acyl-CoA dehydrogenase- N-terminal</fullName>
    </submittedName>
</protein>
<dbReference type="GeneID" id="92088895"/>
<dbReference type="Proteomes" id="UP001480595">
    <property type="component" value="Unassembled WGS sequence"/>
</dbReference>
<feature type="compositionally biased region" description="Basic and acidic residues" evidence="7">
    <location>
        <begin position="11"/>
        <end position="20"/>
    </location>
</feature>
<keyword evidence="4 6" id="KW-0274">FAD</keyword>
<evidence type="ECO:0000256" key="5">
    <source>
        <dbReference type="ARBA" id="ARBA00023002"/>
    </source>
</evidence>
<gene>
    <name evidence="11" type="ORF">PG994_004423</name>
</gene>
<dbReference type="InterPro" id="IPR009100">
    <property type="entry name" value="AcylCoA_DH/oxidase_NM_dom_sf"/>
</dbReference>
<evidence type="ECO:0000313" key="11">
    <source>
        <dbReference type="EMBL" id="KAK8073524.1"/>
    </source>
</evidence>
<dbReference type="Gene3D" id="1.10.540.10">
    <property type="entry name" value="Acyl-CoA dehydrogenase/oxidase, N-terminal domain"/>
    <property type="match status" value="1"/>
</dbReference>
<keyword evidence="12" id="KW-1185">Reference proteome</keyword>
<evidence type="ECO:0000259" key="10">
    <source>
        <dbReference type="Pfam" id="PF02771"/>
    </source>
</evidence>
<keyword evidence="5 6" id="KW-0560">Oxidoreductase</keyword>
<comment type="similarity">
    <text evidence="2 6">Belongs to the acyl-CoA dehydrogenase family.</text>
</comment>
<dbReference type="InterPro" id="IPR037069">
    <property type="entry name" value="AcylCoA_DH/ox_N_sf"/>
</dbReference>
<evidence type="ECO:0000259" key="9">
    <source>
        <dbReference type="Pfam" id="PF02770"/>
    </source>
</evidence>
<dbReference type="RefSeq" id="XP_066717999.1">
    <property type="nucleotide sequence ID" value="XM_066855832.1"/>
</dbReference>
<evidence type="ECO:0000313" key="12">
    <source>
        <dbReference type="Proteomes" id="UP001480595"/>
    </source>
</evidence>
<dbReference type="Gene3D" id="2.40.110.10">
    <property type="entry name" value="Butyryl-CoA Dehydrogenase, subunit A, domain 2"/>
    <property type="match status" value="1"/>
</dbReference>
<evidence type="ECO:0000256" key="6">
    <source>
        <dbReference type="RuleBase" id="RU362125"/>
    </source>
</evidence>
<dbReference type="PANTHER" id="PTHR48083">
    <property type="entry name" value="MEDIUM-CHAIN SPECIFIC ACYL-COA DEHYDROGENASE, MITOCHONDRIAL-RELATED"/>
    <property type="match status" value="1"/>
</dbReference>
<dbReference type="SUPFAM" id="SSF47203">
    <property type="entry name" value="Acyl-CoA dehydrogenase C-terminal domain-like"/>
    <property type="match status" value="1"/>
</dbReference>
<evidence type="ECO:0000256" key="1">
    <source>
        <dbReference type="ARBA" id="ARBA00001974"/>
    </source>
</evidence>
<reference evidence="11 12" key="1">
    <citation type="submission" date="2023-01" db="EMBL/GenBank/DDBJ databases">
        <title>Analysis of 21 Apiospora genomes using comparative genomics revels a genus with tremendous synthesis potential of carbohydrate active enzymes and secondary metabolites.</title>
        <authorList>
            <person name="Sorensen T."/>
        </authorList>
    </citation>
    <scope>NUCLEOTIDE SEQUENCE [LARGE SCALE GENOMIC DNA]</scope>
    <source>
        <strain evidence="11 12">CBS 135458</strain>
    </source>
</reference>
<comment type="caution">
    <text evidence="11">The sequence shown here is derived from an EMBL/GenBank/DDBJ whole genome shotgun (WGS) entry which is preliminary data.</text>
</comment>
<proteinExistence type="inferred from homology"/>
<dbReference type="InterPro" id="IPR006091">
    <property type="entry name" value="Acyl-CoA_Oxase/DH_mid-dom"/>
</dbReference>
<evidence type="ECO:0000256" key="3">
    <source>
        <dbReference type="ARBA" id="ARBA00022630"/>
    </source>
</evidence>
<accession>A0ABR1VQJ6</accession>
<feature type="domain" description="Acyl-CoA dehydrogenase/oxidase N-terminal" evidence="10">
    <location>
        <begin position="64"/>
        <end position="121"/>
    </location>
</feature>
<feature type="region of interest" description="Disordered" evidence="7">
    <location>
        <begin position="1"/>
        <end position="37"/>
    </location>
</feature>
<dbReference type="PANTHER" id="PTHR48083:SF28">
    <property type="entry name" value="ACYL-COA DEHYDROGENASE FAMILY PROTEIN (AFU_ORTHOLOGUE AFUA_6G10880)-RELATED"/>
    <property type="match status" value="1"/>
</dbReference>
<dbReference type="Gene3D" id="1.20.140.10">
    <property type="entry name" value="Butyryl-CoA Dehydrogenase, subunit A, domain 3"/>
    <property type="match status" value="1"/>
</dbReference>
<organism evidence="11 12">
    <name type="scientific">Apiospora phragmitis</name>
    <dbReference type="NCBI Taxonomy" id="2905665"/>
    <lineage>
        <taxon>Eukaryota</taxon>
        <taxon>Fungi</taxon>
        <taxon>Dikarya</taxon>
        <taxon>Ascomycota</taxon>
        <taxon>Pezizomycotina</taxon>
        <taxon>Sordariomycetes</taxon>
        <taxon>Xylariomycetidae</taxon>
        <taxon>Amphisphaeriales</taxon>
        <taxon>Apiosporaceae</taxon>
        <taxon>Apiospora</taxon>
    </lineage>
</organism>
<evidence type="ECO:0000256" key="4">
    <source>
        <dbReference type="ARBA" id="ARBA00022827"/>
    </source>
</evidence>
<dbReference type="InterPro" id="IPR046373">
    <property type="entry name" value="Acyl-CoA_Oxase/DH_mid-dom_sf"/>
</dbReference>
<feature type="domain" description="Acyl-CoA oxidase/dehydrogenase middle" evidence="9">
    <location>
        <begin position="205"/>
        <end position="302"/>
    </location>
</feature>
<feature type="domain" description="Acyl-CoA dehydrogenase/oxidase N-terminal" evidence="10">
    <location>
        <begin position="147"/>
        <end position="198"/>
    </location>
</feature>
<dbReference type="InterPro" id="IPR013786">
    <property type="entry name" value="AcylCoA_DH/ox_N"/>
</dbReference>
<dbReference type="EMBL" id="JAQQWL010000005">
    <property type="protein sequence ID" value="KAK8073524.1"/>
    <property type="molecule type" value="Genomic_DNA"/>
</dbReference>
<dbReference type="Pfam" id="PF02770">
    <property type="entry name" value="Acyl-CoA_dh_M"/>
    <property type="match status" value="1"/>
</dbReference>
<dbReference type="Pfam" id="PF00441">
    <property type="entry name" value="Acyl-CoA_dh_1"/>
    <property type="match status" value="1"/>
</dbReference>
<dbReference type="InterPro" id="IPR036250">
    <property type="entry name" value="AcylCo_DH-like_C"/>
</dbReference>
<keyword evidence="3 6" id="KW-0285">Flavoprotein</keyword>
<feature type="domain" description="Acyl-CoA dehydrogenase/oxidase C-terminal" evidence="8">
    <location>
        <begin position="314"/>
        <end position="467"/>
    </location>
</feature>